<dbReference type="PANTHER" id="PTHR31731">
    <property type="match status" value="1"/>
</dbReference>
<gene>
    <name evidence="7" type="ORF">G4B88_014565</name>
</gene>
<reference evidence="7 8" key="1">
    <citation type="journal article" date="2020" name="bioRxiv">
        <title>Sequence and annotation of 42 cannabis genomes reveals extensive copy number variation in cannabinoid synthesis and pathogen resistance genes.</title>
        <authorList>
            <person name="Mckernan K.J."/>
            <person name="Helbert Y."/>
            <person name="Kane L.T."/>
            <person name="Ebling H."/>
            <person name="Zhang L."/>
            <person name="Liu B."/>
            <person name="Eaton Z."/>
            <person name="Mclaughlin S."/>
            <person name="Kingan S."/>
            <person name="Baybayan P."/>
            <person name="Concepcion G."/>
            <person name="Jordan M."/>
            <person name="Riva A."/>
            <person name="Barbazuk W."/>
            <person name="Harkins T."/>
        </authorList>
    </citation>
    <scope>NUCLEOTIDE SEQUENCE [LARGE SCALE GENOMIC DNA]</scope>
    <source>
        <strain evidence="8">cv. Jamaican Lion 4</strain>
        <tissue evidence="7">Leaf</tissue>
    </source>
</reference>
<evidence type="ECO:0000259" key="6">
    <source>
        <dbReference type="SMART" id="SM00499"/>
    </source>
</evidence>
<dbReference type="Proteomes" id="UP000583929">
    <property type="component" value="Unassembled WGS sequence"/>
</dbReference>
<dbReference type="InterPro" id="IPR051636">
    <property type="entry name" value="Plant_LTP/defense-related"/>
</dbReference>
<dbReference type="SUPFAM" id="SSF47699">
    <property type="entry name" value="Bifunctional inhibitor/lipid-transfer protein/seed storage 2S albumin"/>
    <property type="match status" value="2"/>
</dbReference>
<dbReference type="CDD" id="cd01958">
    <property type="entry name" value="HPS_like"/>
    <property type="match status" value="2"/>
</dbReference>
<sequence>MNSKAQVSIVFFLSLNLVFFTMVSSTCHNGICPPPPFVGHHRHHLSPPNSRTICSLNPLKFGCCGHLISNLGDIIIGTPGSSPCCNLLLGLIDLEAAVCLCTAFKANILGIINLDISIAVEKFLSTCGKDMPSTQISIVFFLSLNLVFFTMVSSTCHNGICPPPPFVGHHRHHLSPPNSGSICSLNHLKFGCCGNLISNFGDIIVGTPGSSPCCNLLLGLVDLEAAVCLCTALKANVLGIINLDVSIAVEKFLSICGKDMPS</sequence>
<dbReference type="EMBL" id="JAATIQ010000002">
    <property type="protein sequence ID" value="KAF4404109.1"/>
    <property type="molecule type" value="Genomic_DNA"/>
</dbReference>
<evidence type="ECO:0000313" key="8">
    <source>
        <dbReference type="Proteomes" id="UP000583929"/>
    </source>
</evidence>
<dbReference type="InterPro" id="IPR027923">
    <property type="entry name" value="Hydrophob_seed_dom"/>
</dbReference>
<keyword evidence="5" id="KW-0732">Signal</keyword>
<evidence type="ECO:0000256" key="5">
    <source>
        <dbReference type="SAM" id="SignalP"/>
    </source>
</evidence>
<feature type="non-terminal residue" evidence="7">
    <location>
        <position position="262"/>
    </location>
</feature>
<dbReference type="InterPro" id="IPR036312">
    <property type="entry name" value="Bifun_inhib/LTP/seed_sf"/>
</dbReference>
<evidence type="ECO:0000256" key="1">
    <source>
        <dbReference type="ARBA" id="ARBA00003211"/>
    </source>
</evidence>
<proteinExistence type="inferred from homology"/>
<organism evidence="7 8">
    <name type="scientific">Cannabis sativa</name>
    <name type="common">Hemp</name>
    <name type="synonym">Marijuana</name>
    <dbReference type="NCBI Taxonomy" id="3483"/>
    <lineage>
        <taxon>Eukaryota</taxon>
        <taxon>Viridiplantae</taxon>
        <taxon>Streptophyta</taxon>
        <taxon>Embryophyta</taxon>
        <taxon>Tracheophyta</taxon>
        <taxon>Spermatophyta</taxon>
        <taxon>Magnoliopsida</taxon>
        <taxon>eudicotyledons</taxon>
        <taxon>Gunneridae</taxon>
        <taxon>Pentapetalae</taxon>
        <taxon>rosids</taxon>
        <taxon>fabids</taxon>
        <taxon>Rosales</taxon>
        <taxon>Cannabaceae</taxon>
        <taxon>Cannabis</taxon>
    </lineage>
</organism>
<evidence type="ECO:0000256" key="2">
    <source>
        <dbReference type="ARBA" id="ARBA00008965"/>
    </source>
</evidence>
<feature type="chain" id="PRO_5029563706" description="Bifunctional inhibitor/plant lipid transfer protein/seed storage helical domain-containing protein" evidence="5">
    <location>
        <begin position="26"/>
        <end position="262"/>
    </location>
</feature>
<dbReference type="AlphaFoldDB" id="A0A7J6IAS5"/>
<protein>
    <recommendedName>
        <fullName evidence="6">Bifunctional inhibitor/plant lipid transfer protein/seed storage helical domain-containing protein</fullName>
    </recommendedName>
</protein>
<evidence type="ECO:0000256" key="4">
    <source>
        <dbReference type="ARBA" id="ARBA00023121"/>
    </source>
</evidence>
<feature type="domain" description="Bifunctional inhibitor/plant lipid transfer protein/seed storage helical" evidence="6">
    <location>
        <begin position="54"/>
        <end position="134"/>
    </location>
</feature>
<comment type="function">
    <text evidence="1">Plant non-specific lipid-transfer proteins transfer phospholipids as well as galactolipids across membranes. May play a role in wax or cutin deposition in the cell walls of expanding epidermal cells and certain secretory tissues.</text>
</comment>
<feature type="domain" description="Bifunctional inhibitor/plant lipid transfer protein/seed storage helical" evidence="6">
    <location>
        <begin position="193"/>
        <end position="259"/>
    </location>
</feature>
<name>A0A7J6IAS5_CANSA</name>
<keyword evidence="4" id="KW-0446">Lipid-binding</keyword>
<feature type="signal peptide" evidence="5">
    <location>
        <begin position="1"/>
        <end position="25"/>
    </location>
</feature>
<dbReference type="GO" id="GO:0008289">
    <property type="term" value="F:lipid binding"/>
    <property type="evidence" value="ECO:0007669"/>
    <property type="project" value="UniProtKB-KW"/>
</dbReference>
<dbReference type="InterPro" id="IPR016140">
    <property type="entry name" value="Bifunc_inhib/LTP/seed_store"/>
</dbReference>
<dbReference type="Gene3D" id="1.10.110.10">
    <property type="entry name" value="Plant lipid-transfer and hydrophobic proteins"/>
    <property type="match status" value="2"/>
</dbReference>
<dbReference type="SMART" id="SM00499">
    <property type="entry name" value="AAI"/>
    <property type="match status" value="2"/>
</dbReference>
<comment type="caution">
    <text evidence="7">The sequence shown here is derived from an EMBL/GenBank/DDBJ whole genome shotgun (WGS) entry which is preliminary data.</text>
</comment>
<accession>A0A7J6IAS5</accession>
<evidence type="ECO:0000313" key="7">
    <source>
        <dbReference type="EMBL" id="KAF4404109.1"/>
    </source>
</evidence>
<keyword evidence="3" id="KW-0813">Transport</keyword>
<evidence type="ECO:0000256" key="3">
    <source>
        <dbReference type="ARBA" id="ARBA00022448"/>
    </source>
</evidence>
<keyword evidence="8" id="KW-1185">Reference proteome</keyword>
<comment type="similarity">
    <text evidence="2">Belongs to the plant LTP family. PEARLI1 subfamily.</text>
</comment>
<dbReference type="Pfam" id="PF14547">
    <property type="entry name" value="Hydrophob_seed"/>
    <property type="match status" value="2"/>
</dbReference>